<proteinExistence type="predicted"/>
<sequence length="208" mass="24539">MISSRLSREKSESFFTQGSIEPPFTGEAKCNSKEENDKEHKISHSHSDQHTIIDMFGWYTDNFPDNLDRRSWIETCNHRGKYIYNNRSHSREKVKRLLETIKSVPTIVRFNVKVEACTVIQTEAGDYSIDVRSNYPWLPTVWSFSMQRLDSKPFKFKAQFVSYSDEDIRDYEQSREVLVSKNDKGRETVYFSSWAAYHVGRWDVELLL</sequence>
<dbReference type="AlphaFoldDB" id="E4WXS6"/>
<feature type="compositionally biased region" description="Basic and acidic residues" evidence="1">
    <location>
        <begin position="1"/>
        <end position="12"/>
    </location>
</feature>
<feature type="compositionally biased region" description="Basic and acidic residues" evidence="1">
    <location>
        <begin position="30"/>
        <end position="46"/>
    </location>
</feature>
<evidence type="ECO:0000256" key="1">
    <source>
        <dbReference type="SAM" id="MobiDB-lite"/>
    </source>
</evidence>
<organism evidence="2">
    <name type="scientific">Oikopleura dioica</name>
    <name type="common">Tunicate</name>
    <dbReference type="NCBI Taxonomy" id="34765"/>
    <lineage>
        <taxon>Eukaryota</taxon>
        <taxon>Metazoa</taxon>
        <taxon>Chordata</taxon>
        <taxon>Tunicata</taxon>
        <taxon>Appendicularia</taxon>
        <taxon>Copelata</taxon>
        <taxon>Oikopleuridae</taxon>
        <taxon>Oikopleura</taxon>
    </lineage>
</organism>
<name>E4WXS6_OIKDI</name>
<evidence type="ECO:0000313" key="2">
    <source>
        <dbReference type="EMBL" id="CBY22170.1"/>
    </source>
</evidence>
<gene>
    <name evidence="2" type="ORF">GSOID_T00011718001</name>
</gene>
<reference evidence="2" key="1">
    <citation type="journal article" date="2010" name="Science">
        <title>Plasticity of animal genome architecture unmasked by rapid evolution of a pelagic tunicate.</title>
        <authorList>
            <person name="Denoeud F."/>
            <person name="Henriet S."/>
            <person name="Mungpakdee S."/>
            <person name="Aury J.M."/>
            <person name="Da Silva C."/>
            <person name="Brinkmann H."/>
            <person name="Mikhaleva J."/>
            <person name="Olsen L.C."/>
            <person name="Jubin C."/>
            <person name="Canestro C."/>
            <person name="Bouquet J.M."/>
            <person name="Danks G."/>
            <person name="Poulain J."/>
            <person name="Campsteijn C."/>
            <person name="Adamski M."/>
            <person name="Cross I."/>
            <person name="Yadetie F."/>
            <person name="Muffato M."/>
            <person name="Louis A."/>
            <person name="Butcher S."/>
            <person name="Tsagkogeorga G."/>
            <person name="Konrad A."/>
            <person name="Singh S."/>
            <person name="Jensen M.F."/>
            <person name="Cong E.H."/>
            <person name="Eikeseth-Otteraa H."/>
            <person name="Noel B."/>
            <person name="Anthouard V."/>
            <person name="Porcel B.M."/>
            <person name="Kachouri-Lafond R."/>
            <person name="Nishino A."/>
            <person name="Ugolini M."/>
            <person name="Chourrout P."/>
            <person name="Nishida H."/>
            <person name="Aasland R."/>
            <person name="Huzurbazar S."/>
            <person name="Westhof E."/>
            <person name="Delsuc F."/>
            <person name="Lehrach H."/>
            <person name="Reinhardt R."/>
            <person name="Weissenbach J."/>
            <person name="Roy S.W."/>
            <person name="Artiguenave F."/>
            <person name="Postlethwait J.H."/>
            <person name="Manak J.R."/>
            <person name="Thompson E.M."/>
            <person name="Jaillon O."/>
            <person name="Du Pasquier L."/>
            <person name="Boudinot P."/>
            <person name="Liberles D.A."/>
            <person name="Volff J.N."/>
            <person name="Philippe H."/>
            <person name="Lenhard B."/>
            <person name="Roest Crollius H."/>
            <person name="Wincker P."/>
            <person name="Chourrout D."/>
        </authorList>
    </citation>
    <scope>NUCLEOTIDE SEQUENCE [LARGE SCALE GENOMIC DNA]</scope>
</reference>
<dbReference type="Proteomes" id="UP000001307">
    <property type="component" value="Unassembled WGS sequence"/>
</dbReference>
<protein>
    <submittedName>
        <fullName evidence="2">Uncharacterized protein</fullName>
    </submittedName>
</protein>
<accession>E4WXS6</accession>
<dbReference type="EMBL" id="FN653018">
    <property type="protein sequence ID" value="CBY22170.1"/>
    <property type="molecule type" value="Genomic_DNA"/>
</dbReference>
<dbReference type="InParanoid" id="E4WXS6"/>
<keyword evidence="3" id="KW-1185">Reference proteome</keyword>
<evidence type="ECO:0000313" key="3">
    <source>
        <dbReference type="Proteomes" id="UP000001307"/>
    </source>
</evidence>
<feature type="region of interest" description="Disordered" evidence="1">
    <location>
        <begin position="1"/>
        <end position="46"/>
    </location>
</feature>